<dbReference type="GO" id="GO:0016035">
    <property type="term" value="C:zeta DNA polymerase complex"/>
    <property type="evidence" value="ECO:0007669"/>
    <property type="project" value="InterPro"/>
</dbReference>
<evidence type="ECO:0000313" key="12">
    <source>
        <dbReference type="Proteomes" id="UP000018201"/>
    </source>
</evidence>
<dbReference type="Gene3D" id="1.10.132.60">
    <property type="entry name" value="DNA polymerase family B, C-terminal domain"/>
    <property type="match status" value="1"/>
</dbReference>
<name>U6H684_9EIME</name>
<dbReference type="Gene3D" id="3.30.420.10">
    <property type="entry name" value="Ribonuclease H-like superfamily/Ribonuclease H"/>
    <property type="match status" value="1"/>
</dbReference>
<dbReference type="GO" id="GO:0046872">
    <property type="term" value="F:metal ion binding"/>
    <property type="evidence" value="ECO:0007669"/>
    <property type="project" value="UniProtKB-KW"/>
</dbReference>
<accession>U6H684</accession>
<dbReference type="PANTHER" id="PTHR45812:SF1">
    <property type="entry name" value="DNA POLYMERASE ZETA CATALYTIC SUBUNIT"/>
    <property type="match status" value="1"/>
</dbReference>
<reference evidence="11" key="2">
    <citation type="submission" date="2013-10" db="EMBL/GenBank/DDBJ databases">
        <authorList>
            <person name="Aslett M."/>
        </authorList>
    </citation>
    <scope>NUCLEOTIDE SEQUENCE [LARGE SCALE GENOMIC DNA]</scope>
    <source>
        <strain evidence="11">Houghton</strain>
    </source>
</reference>
<feature type="compositionally biased region" description="Low complexity" evidence="8">
    <location>
        <begin position="1364"/>
        <end position="1384"/>
    </location>
</feature>
<evidence type="ECO:0000256" key="8">
    <source>
        <dbReference type="SAM" id="MobiDB-lite"/>
    </source>
</evidence>
<dbReference type="EMBL" id="HG697395">
    <property type="protein sequence ID" value="CDI87412.1"/>
    <property type="molecule type" value="Genomic_DNA"/>
</dbReference>
<comment type="similarity">
    <text evidence="1">Belongs to the DNA polymerase type-B family.</text>
</comment>
<dbReference type="InterPro" id="IPR036397">
    <property type="entry name" value="RNaseH_sf"/>
</dbReference>
<feature type="domain" description="DNA polymerase delta/zeta catalytic subunit N-terminal" evidence="10">
    <location>
        <begin position="95"/>
        <end position="211"/>
    </location>
</feature>
<dbReference type="Gene3D" id="1.10.287.690">
    <property type="entry name" value="Helix hairpin bin"/>
    <property type="match status" value="1"/>
</dbReference>
<feature type="compositionally biased region" description="Polar residues" evidence="8">
    <location>
        <begin position="754"/>
        <end position="768"/>
    </location>
</feature>
<evidence type="ECO:0000259" key="10">
    <source>
        <dbReference type="Pfam" id="PF24055"/>
    </source>
</evidence>
<feature type="region of interest" description="Disordered" evidence="8">
    <location>
        <begin position="1364"/>
        <end position="1387"/>
    </location>
</feature>
<evidence type="ECO:0000256" key="4">
    <source>
        <dbReference type="ARBA" id="ARBA00022695"/>
    </source>
</evidence>
<organism evidence="11 12">
    <name type="scientific">Eimeria praecox</name>
    <dbReference type="NCBI Taxonomy" id="51316"/>
    <lineage>
        <taxon>Eukaryota</taxon>
        <taxon>Sar</taxon>
        <taxon>Alveolata</taxon>
        <taxon>Apicomplexa</taxon>
        <taxon>Conoidasida</taxon>
        <taxon>Coccidia</taxon>
        <taxon>Eucoccidiorida</taxon>
        <taxon>Eimeriorina</taxon>
        <taxon>Eimeriidae</taxon>
        <taxon>Eimeria</taxon>
    </lineage>
</organism>
<reference evidence="11" key="1">
    <citation type="submission" date="2013-10" db="EMBL/GenBank/DDBJ databases">
        <title>Genomic analysis of the causative agents of coccidiosis in chickens.</title>
        <authorList>
            <person name="Reid A.J."/>
            <person name="Blake D."/>
            <person name="Billington K."/>
            <person name="Browne H."/>
            <person name="Dunn M."/>
            <person name="Hung S."/>
            <person name="Kawahara F."/>
            <person name="Miranda-Saavedra D."/>
            <person name="Mourier T."/>
            <person name="Nagra H."/>
            <person name="Otto T.D."/>
            <person name="Rawlings N."/>
            <person name="Sanchez A."/>
            <person name="Sanders M."/>
            <person name="Subramaniam C."/>
            <person name="Tay Y."/>
            <person name="Dear P."/>
            <person name="Doerig C."/>
            <person name="Gruber A."/>
            <person name="Parkinson J."/>
            <person name="Shirley M."/>
            <person name="Wan K.L."/>
            <person name="Berriman M."/>
            <person name="Tomley F."/>
            <person name="Pain A."/>
        </authorList>
    </citation>
    <scope>NUCLEOTIDE SEQUENCE [LARGE SCALE GENOMIC DNA]</scope>
    <source>
        <strain evidence="11">Houghton</strain>
    </source>
</reference>
<dbReference type="GO" id="GO:0000724">
    <property type="term" value="P:double-strand break repair via homologous recombination"/>
    <property type="evidence" value="ECO:0007669"/>
    <property type="project" value="TreeGrafter"/>
</dbReference>
<dbReference type="InterPro" id="IPR012337">
    <property type="entry name" value="RNaseH-like_sf"/>
</dbReference>
<dbReference type="InterPro" id="IPR043502">
    <property type="entry name" value="DNA/RNA_pol_sf"/>
</dbReference>
<feature type="region of interest" description="Disordered" evidence="8">
    <location>
        <begin position="562"/>
        <end position="589"/>
    </location>
</feature>
<dbReference type="VEuPathDB" id="ToxoDB:EPH_0006690"/>
<feature type="compositionally biased region" description="Polar residues" evidence="8">
    <location>
        <begin position="939"/>
        <end position="953"/>
    </location>
</feature>
<dbReference type="OrthoDB" id="2414538at2759"/>
<evidence type="ECO:0000256" key="7">
    <source>
        <dbReference type="ARBA" id="ARBA00049244"/>
    </source>
</evidence>
<dbReference type="InterPro" id="IPR023211">
    <property type="entry name" value="DNA_pol_palm_dom_sf"/>
</dbReference>
<dbReference type="SUPFAM" id="SSF56672">
    <property type="entry name" value="DNA/RNA polymerases"/>
    <property type="match status" value="1"/>
</dbReference>
<dbReference type="SUPFAM" id="SSF53098">
    <property type="entry name" value="Ribonuclease H-like"/>
    <property type="match status" value="1"/>
</dbReference>
<evidence type="ECO:0000313" key="11">
    <source>
        <dbReference type="EMBL" id="CDI87412.1"/>
    </source>
</evidence>
<dbReference type="Pfam" id="PF24055">
    <property type="entry name" value="POL3_N"/>
    <property type="match status" value="1"/>
</dbReference>
<feature type="region of interest" description="Disordered" evidence="8">
    <location>
        <begin position="1018"/>
        <end position="1055"/>
    </location>
</feature>
<evidence type="ECO:0000256" key="2">
    <source>
        <dbReference type="ARBA" id="ARBA00012417"/>
    </source>
</evidence>
<gene>
    <name evidence="11" type="ORF">EPH_0006690</name>
</gene>
<dbReference type="InterPro" id="IPR056435">
    <property type="entry name" value="DPOD/Z_N"/>
</dbReference>
<keyword evidence="5" id="KW-0479">Metal-binding</keyword>
<feature type="compositionally biased region" description="Polar residues" evidence="8">
    <location>
        <begin position="564"/>
        <end position="573"/>
    </location>
</feature>
<dbReference type="PANTHER" id="PTHR45812">
    <property type="entry name" value="DNA POLYMERASE ZETA CATALYTIC SUBUNIT"/>
    <property type="match status" value="1"/>
</dbReference>
<dbReference type="Gene3D" id="3.30.342.10">
    <property type="entry name" value="DNA Polymerase, chain B, domain 1"/>
    <property type="match status" value="1"/>
</dbReference>
<dbReference type="InterPro" id="IPR030559">
    <property type="entry name" value="PolZ_Rev3"/>
</dbReference>
<comment type="catalytic activity">
    <reaction evidence="7">
        <text>DNA(n) + a 2'-deoxyribonucleoside 5'-triphosphate = DNA(n+1) + diphosphate</text>
        <dbReference type="Rhea" id="RHEA:22508"/>
        <dbReference type="Rhea" id="RHEA-COMP:17339"/>
        <dbReference type="Rhea" id="RHEA-COMP:17340"/>
        <dbReference type="ChEBI" id="CHEBI:33019"/>
        <dbReference type="ChEBI" id="CHEBI:61560"/>
        <dbReference type="ChEBI" id="CHEBI:173112"/>
        <dbReference type="EC" id="2.7.7.7"/>
    </reaction>
</comment>
<feature type="compositionally biased region" description="Low complexity" evidence="8">
    <location>
        <begin position="1046"/>
        <end position="1055"/>
    </location>
</feature>
<evidence type="ECO:0000256" key="5">
    <source>
        <dbReference type="ARBA" id="ARBA00022723"/>
    </source>
</evidence>
<feature type="compositionally biased region" description="Polar residues" evidence="8">
    <location>
        <begin position="444"/>
        <end position="459"/>
    </location>
</feature>
<feature type="compositionally biased region" description="Low complexity" evidence="8">
    <location>
        <begin position="426"/>
        <end position="438"/>
    </location>
</feature>
<dbReference type="GO" id="GO:0005634">
    <property type="term" value="C:nucleus"/>
    <property type="evidence" value="ECO:0007669"/>
    <property type="project" value="TreeGrafter"/>
</dbReference>
<sequence>MEKHGGSAGPATTLQAPGPTGPTGAQRERMLRPDGGCFGMAVTAAVIEIGLDPPIKGVDPLVSEVCGRPLERVPIVRIYGPWGTGGPHCCLHLHGLFPYFYVPAPPEAYGEGATGFLRSFARRLVLEADRLMASKARGPQKESLLRGARKRRQEDIGRLPLRSDAGAIGAGGPKGGPLVQKIEVVRRLPFYGYHRDFHFFLKIYLTVPEMVGPLAGLLLKGVVTGSPLQPFEVHLSFQTQVLADLHLKGMAPVFVYKPFFRLPVILHPLAAAGINVDAQGDVLSTDGSAGPLGDESWRALNPEFEMLGIGAPRTFAALGWGRLLQQMHRLQQRTAAAEKATAPGPAAATAADKSTNSSSSSSCSAAQLCELIINATPPRGPQGLRLLSVPRRSKCVLEADARVEQVLNPIAAAEMAETEAAAIAEAAQNKQEQQKTQEGMASIQRGQQKQATSHNLLGCSNSSSSSMDSSERSSRAGGKAFSARLVGSVAEYWREEAARAAALGFPPPSASGWGPQGGVRDPYGAVAPELWRKALQGTLKRIEAWRQQQQHRQQDLQALHQQLPVQQSTSSAHASHREKQQLQQRQQANVEVIPSSLSSNWEASQHSVASDPEVEDGSCTPGFLGVCAALPASLDAPFHSPGSKPQEARMLPQGRLGHSLARCSSQTLEGAPRFLSQARPPSQKASIGLQPDTKASIPTREDMLDLADLGDEAFAALLASQGAETPSAETGPPEPAGCPQEALNPVPVELQAASGGSNADCSSLSDNSWPRHELRHQGAPQSSGIAPGQPPRKATQCSSSRCGQCPVSSSSKKGSTDGSWCCNCARSSGRKRCSSDMEDLLLACEATRLDAGEARDAPYSLLGKPSSSSCALAACAVAAPRSLPEGDSLGASCLQSAVSGFPRAQIAATAEQITTAAAETGASSKTLAAAGTPVAGSASDGSETANSSSSYTPTVKLGPCSSCEDLSPTQPMAASQLGSVLSGGIAGGSSQAATAAAADTATAAMLAAAADFAVDAQPVGTKRSNRRSNNRGMPSGPPTRSRARRASAPSESSISVVSLSPTPAALLGHAAATAASGATEVAEEITPFYSNPRDVPAAVNPLIATPGGRLLQHHQRWTPPPCTCMKATEATGATTMATGDLNITGRVELRSELLRFLHRQLRQHSGQRYPQQQMLQGQQRDRSRCCFVYFRPPPDDSQVFGSCPLKVRRVWQRAAQCELQEGQQQQQNQLHQQQLLQTQRSCVVEIEHSPNLRLVDKEGGSAKDPVAQQHQQKQEPEQQQQVHHREATKYGEMVHPKGDRRAQKEIEPTEADIACPLEARNSHSCNSSSSRTRKKVCMATRLDNNGRIVSYVAPQPQQQQQKALFAAANSDAAASQGGSSSSSSQREHCSQVSVASDVLKAKKGLFDQTEEGTDACKRAMGALTGSHAATYGALLALEIITECPAAAETEAAAATATPNPWTCAVLAICFVLRDERLQHCAARLQKQQHQLQQQLDQQQQQELLYSDVSGVIIYDPIGPFGVSCWGAPLSDGVPQRSSCSLGRIDSCIDRQWWRCVVSSEKELLLQFCSVIAAADPSLLLQWEEGGRGFKFLGRRAAALGIGHLFKLRCSRRADDISSSPVCSGAARVADAGPGRVSGVPGMAGTPTASGAISAVTGRPEVRRGRRWVRGSSAVSGRLVLEGWRLLQKEMKLHHSDLNGVAADVLGIISPSIPPAVVAAIWQQAQQTRKRKMLEQQQQHQSQYEGDLWALQSIADVLSYIMNRVRLCLRLLDNSELLPRTCELARLYGCSLHSALTRGSQFKVESILLRATKRLNCVLVSPSKQQARRAYLRVAAKPVSPACSLLMKVTEQPATVGVPLVLEPLSGFYFSPVLVLDFLSLYPSIVIANNICYSTCLGSVEVDPLESETKTLGVLTVHMPPQIFAQVMQEHADATATGPSSWPSPGAPGDDPMRVLPGGCLFVSRRVRQGILPTLLNDILQTRLMVKQAAKRYQGGGIADETLLRKLDYRQFGLKMIANVTYGYTNANVSGRMPCADVADAIVETARATLIRAMQLIEQTQKWGARVLYGDTDSIFVLLKGRSLEAAFAIGREIAEVVTRSNPAPITLQLEKVYLPCCLITKKRYVGNAYFSPSEPPTFDAKGIETIRRDQCPLTSAILEKSLRVFFQTRDLSKVKELLYRQWSKMLRGQVPIRHYIFHRRAKLGTYRAETGEAPAGTLPPQAKVLYERLHHQGHEGGAHSAADCYGIRVPFVFSQVAGDTDVPLGSAGAGLRGGSARLIDCATSPENVWGGRRDAAEMQALLRGRAYACLRPCSLLLQPEEDFLQQQQQQKQHPVVQLHYRYYITKQIIPAIDRLFSLLPPPGSADLMQWFRDMPKPAQPLAAAVACRSPLMPRQQKQQLLGQQQQSLLQQLGIRSLTASGTVRERLVLQRFFAGASCLFCGSRCRELGPLPLYSSSRTLIGPTQTNKRKKAMRFSAEEAEEAAVRRNLVQQLLQTCFSSPSGSSSCEEEERPLMQELLQKEKRKGVTTDLTKREVVLVPPPVCKECSSNPALVCFRLHQQLNKIERRLAAATDLCRHCAGSRICAESCLQAWHCDVYYRRNSEAEKLKAVQYQMQNLGIYIDS</sequence>
<dbReference type="GO" id="GO:0003677">
    <property type="term" value="F:DNA binding"/>
    <property type="evidence" value="ECO:0007669"/>
    <property type="project" value="InterPro"/>
</dbReference>
<feature type="region of interest" description="Disordered" evidence="8">
    <location>
        <begin position="1"/>
        <end position="30"/>
    </location>
</feature>
<dbReference type="Pfam" id="PF00136">
    <property type="entry name" value="DNA_pol_B"/>
    <property type="match status" value="1"/>
</dbReference>
<evidence type="ECO:0000256" key="1">
    <source>
        <dbReference type="ARBA" id="ARBA00005755"/>
    </source>
</evidence>
<dbReference type="GO" id="GO:0042276">
    <property type="term" value="P:error-prone translesion synthesis"/>
    <property type="evidence" value="ECO:0007669"/>
    <property type="project" value="TreeGrafter"/>
</dbReference>
<dbReference type="InterPro" id="IPR017964">
    <property type="entry name" value="DNA-dir_DNA_pol_B_CS"/>
</dbReference>
<feature type="region of interest" description="Disordered" evidence="8">
    <location>
        <begin position="932"/>
        <end position="953"/>
    </location>
</feature>
<feature type="region of interest" description="Disordered" evidence="8">
    <location>
        <begin position="426"/>
        <end position="480"/>
    </location>
</feature>
<protein>
    <recommendedName>
        <fullName evidence="2">DNA-directed DNA polymerase</fullName>
        <ecNumber evidence="2">2.7.7.7</ecNumber>
    </recommendedName>
</protein>
<feature type="region of interest" description="Disordered" evidence="8">
    <location>
        <begin position="334"/>
        <end position="359"/>
    </location>
</feature>
<keyword evidence="3" id="KW-0808">Transferase</keyword>
<feature type="compositionally biased region" description="Basic and acidic residues" evidence="8">
    <location>
        <begin position="1283"/>
        <end position="1307"/>
    </location>
</feature>
<keyword evidence="6" id="KW-0239">DNA-directed DNA polymerase</keyword>
<feature type="region of interest" description="Disordered" evidence="8">
    <location>
        <begin position="721"/>
        <end position="803"/>
    </location>
</feature>
<evidence type="ECO:0000256" key="3">
    <source>
        <dbReference type="ARBA" id="ARBA00022679"/>
    </source>
</evidence>
<evidence type="ECO:0000259" key="9">
    <source>
        <dbReference type="Pfam" id="PF00136"/>
    </source>
</evidence>
<dbReference type="Gene3D" id="3.90.1600.10">
    <property type="entry name" value="Palm domain of DNA polymerase"/>
    <property type="match status" value="1"/>
</dbReference>
<dbReference type="SMART" id="SM00486">
    <property type="entry name" value="POLBc"/>
    <property type="match status" value="1"/>
</dbReference>
<dbReference type="GO" id="GO:0003887">
    <property type="term" value="F:DNA-directed DNA polymerase activity"/>
    <property type="evidence" value="ECO:0007669"/>
    <property type="project" value="UniProtKB-KW"/>
</dbReference>
<dbReference type="InterPro" id="IPR006172">
    <property type="entry name" value="DNA-dir_DNA_pol_B"/>
</dbReference>
<keyword evidence="4" id="KW-0548">Nucleotidyltransferase</keyword>
<dbReference type="PROSITE" id="PS00116">
    <property type="entry name" value="DNA_POLYMERASE_B"/>
    <property type="match status" value="1"/>
</dbReference>
<evidence type="ECO:0000256" key="6">
    <source>
        <dbReference type="ARBA" id="ARBA00022932"/>
    </source>
</evidence>
<feature type="region of interest" description="Disordered" evidence="8">
    <location>
        <begin position="1254"/>
        <end position="1308"/>
    </location>
</feature>
<feature type="domain" description="DNA-directed DNA polymerase family B multifunctional" evidence="9">
    <location>
        <begin position="1791"/>
        <end position="2357"/>
    </location>
</feature>
<proteinExistence type="inferred from homology"/>
<dbReference type="GO" id="GO:0000166">
    <property type="term" value="F:nucleotide binding"/>
    <property type="evidence" value="ECO:0007669"/>
    <property type="project" value="InterPro"/>
</dbReference>
<dbReference type="InterPro" id="IPR042087">
    <property type="entry name" value="DNA_pol_B_thumb"/>
</dbReference>
<dbReference type="Proteomes" id="UP000018201">
    <property type="component" value="Unassembled WGS sequence"/>
</dbReference>
<dbReference type="InterPro" id="IPR006134">
    <property type="entry name" value="DNA-dir_DNA_pol_B_multi_dom"/>
</dbReference>
<keyword evidence="12" id="KW-1185">Reference proteome</keyword>
<dbReference type="PRINTS" id="PR00106">
    <property type="entry name" value="DNAPOLB"/>
</dbReference>
<dbReference type="EC" id="2.7.7.7" evidence="2"/>